<dbReference type="SMART" id="SM00829">
    <property type="entry name" value="PKS_ER"/>
    <property type="match status" value="1"/>
</dbReference>
<dbReference type="PANTHER" id="PTHR43677">
    <property type="entry name" value="SHORT-CHAIN DEHYDROGENASE/REDUCTASE"/>
    <property type="match status" value="1"/>
</dbReference>
<dbReference type="Gene3D" id="3.90.180.10">
    <property type="entry name" value="Medium-chain alcohol dehydrogenases, catalytic domain"/>
    <property type="match status" value="1"/>
</dbReference>
<dbReference type="SUPFAM" id="SSF51735">
    <property type="entry name" value="NAD(P)-binding Rossmann-fold domains"/>
    <property type="match status" value="1"/>
</dbReference>
<feature type="domain" description="Enoyl reductase (ER)" evidence="1">
    <location>
        <begin position="10"/>
        <end position="325"/>
    </location>
</feature>
<name>A0ABT0P4X7_9ACTN</name>
<protein>
    <submittedName>
        <fullName evidence="2">Zinc-binding dehydrogenase</fullName>
    </submittedName>
</protein>
<dbReference type="InterPro" id="IPR020843">
    <property type="entry name" value="ER"/>
</dbReference>
<dbReference type="RefSeq" id="WP_249493359.1">
    <property type="nucleotide sequence ID" value="NZ_JAMCCK010000081.1"/>
</dbReference>
<dbReference type="PANTHER" id="PTHR43677:SF4">
    <property type="entry name" value="QUINONE OXIDOREDUCTASE-LIKE PROTEIN 2"/>
    <property type="match status" value="1"/>
</dbReference>
<dbReference type="InterPro" id="IPR051397">
    <property type="entry name" value="Zn-ADH-like_protein"/>
</dbReference>
<dbReference type="InterPro" id="IPR011032">
    <property type="entry name" value="GroES-like_sf"/>
</dbReference>
<organism evidence="2 3">
    <name type="scientific">Streptomyces lavenduligriseus</name>
    <dbReference type="NCBI Taxonomy" id="67315"/>
    <lineage>
        <taxon>Bacteria</taxon>
        <taxon>Bacillati</taxon>
        <taxon>Actinomycetota</taxon>
        <taxon>Actinomycetes</taxon>
        <taxon>Kitasatosporales</taxon>
        <taxon>Streptomycetaceae</taxon>
        <taxon>Streptomyces</taxon>
    </lineage>
</organism>
<dbReference type="Gene3D" id="3.40.50.720">
    <property type="entry name" value="NAD(P)-binding Rossmann-like Domain"/>
    <property type="match status" value="1"/>
</dbReference>
<dbReference type="Proteomes" id="UP001202052">
    <property type="component" value="Unassembled WGS sequence"/>
</dbReference>
<evidence type="ECO:0000259" key="1">
    <source>
        <dbReference type="SMART" id="SM00829"/>
    </source>
</evidence>
<evidence type="ECO:0000313" key="2">
    <source>
        <dbReference type="EMBL" id="MCL3998790.1"/>
    </source>
</evidence>
<gene>
    <name evidence="2" type="ORF">M4438_35730</name>
</gene>
<dbReference type="EMBL" id="JAMCCK010000081">
    <property type="protein sequence ID" value="MCL3998790.1"/>
    <property type="molecule type" value="Genomic_DNA"/>
</dbReference>
<dbReference type="SUPFAM" id="SSF50129">
    <property type="entry name" value="GroES-like"/>
    <property type="match status" value="1"/>
</dbReference>
<comment type="caution">
    <text evidence="2">The sequence shown here is derived from an EMBL/GenBank/DDBJ whole genome shotgun (WGS) entry which is preliminary data.</text>
</comment>
<dbReference type="Pfam" id="PF00107">
    <property type="entry name" value="ADH_zinc_N"/>
    <property type="match status" value="1"/>
</dbReference>
<dbReference type="InterPro" id="IPR013154">
    <property type="entry name" value="ADH-like_N"/>
</dbReference>
<dbReference type="InterPro" id="IPR013149">
    <property type="entry name" value="ADH-like_C"/>
</dbReference>
<sequence>MRAVVVTSPGPADSLEAVELPVPSPGPGELTVDVGYAGVGFVDTLFRSGAFGLPTPFTPGIEVTGRVREVGPGVAGFEPGRPVAALLNDFGRGVRAGGYAEVAVAHAAMTTPLPEGADLARMAAVLVNGVTAWIALRDLARLDVHDDVLVLGASGGLGGITGRLAAIHPARRVIAVVGSAGKRLSDTATWTHVVHGTDLGAAVQELTGGRGVDVVVDPVGGPLRTAAYDQLAPFGRLVMLGNASGQDPAIPGDSVWHGTRQLLGLSLGGVAHLVPQRVGAALSALVDLVHRGVLREPAPAILPLDRVAEVHQALEDRTAPAKTVLAVR</sequence>
<keyword evidence="3" id="KW-1185">Reference proteome</keyword>
<dbReference type="InterPro" id="IPR036291">
    <property type="entry name" value="NAD(P)-bd_dom_sf"/>
</dbReference>
<reference evidence="2 3" key="1">
    <citation type="submission" date="2022-05" db="EMBL/GenBank/DDBJ databases">
        <title>Genome Resource of Streptomyces lavenduligriseus GA1-1, a Strain with Broad-Spectrum Antifungal Activity against Phytopathogenic Fungi.</title>
        <authorList>
            <person name="Qi D."/>
        </authorList>
    </citation>
    <scope>NUCLEOTIDE SEQUENCE [LARGE SCALE GENOMIC DNA]</scope>
    <source>
        <strain evidence="2 3">GA1-1</strain>
    </source>
</reference>
<dbReference type="Pfam" id="PF08240">
    <property type="entry name" value="ADH_N"/>
    <property type="match status" value="1"/>
</dbReference>
<evidence type="ECO:0000313" key="3">
    <source>
        <dbReference type="Proteomes" id="UP001202052"/>
    </source>
</evidence>
<proteinExistence type="predicted"/>
<accession>A0ABT0P4X7</accession>